<feature type="region of interest" description="Disordered" evidence="1">
    <location>
        <begin position="702"/>
        <end position="763"/>
    </location>
</feature>
<accession>A0A0D8Y2W8</accession>
<dbReference type="Gene3D" id="2.30.30.750">
    <property type="match status" value="1"/>
</dbReference>
<feature type="compositionally biased region" description="Basic and acidic residues" evidence="1">
    <location>
        <begin position="421"/>
        <end position="441"/>
    </location>
</feature>
<evidence type="ECO:0000313" key="5">
    <source>
        <dbReference type="Proteomes" id="UP000053766"/>
    </source>
</evidence>
<reference evidence="4 5" key="1">
    <citation type="submission" date="2013-11" db="EMBL/GenBank/DDBJ databases">
        <title>Draft genome of the bovine lungworm Dictyocaulus viviparus.</title>
        <authorList>
            <person name="Mitreva M."/>
        </authorList>
    </citation>
    <scope>NUCLEOTIDE SEQUENCE [LARGE SCALE GENOMIC DNA]</scope>
    <source>
        <strain evidence="4 5">HannoverDv2000</strain>
    </source>
</reference>
<feature type="region of interest" description="Disordered" evidence="1">
    <location>
        <begin position="636"/>
        <end position="683"/>
    </location>
</feature>
<feature type="compositionally biased region" description="Basic residues" evidence="1">
    <location>
        <begin position="742"/>
        <end position="751"/>
    </location>
</feature>
<feature type="compositionally biased region" description="Polar residues" evidence="1">
    <location>
        <begin position="645"/>
        <end position="683"/>
    </location>
</feature>
<organism evidence="4 5">
    <name type="scientific">Dictyocaulus viviparus</name>
    <name type="common">Bovine lungworm</name>
    <dbReference type="NCBI Taxonomy" id="29172"/>
    <lineage>
        <taxon>Eukaryota</taxon>
        <taxon>Metazoa</taxon>
        <taxon>Ecdysozoa</taxon>
        <taxon>Nematoda</taxon>
        <taxon>Chromadorea</taxon>
        <taxon>Rhabditida</taxon>
        <taxon>Rhabditina</taxon>
        <taxon>Rhabditomorpha</taxon>
        <taxon>Strongyloidea</taxon>
        <taxon>Metastrongylidae</taxon>
        <taxon>Dictyocaulus</taxon>
    </lineage>
</organism>
<dbReference type="AlphaFoldDB" id="A0A0D8Y2W8"/>
<dbReference type="Proteomes" id="UP000053766">
    <property type="component" value="Unassembled WGS sequence"/>
</dbReference>
<feature type="region of interest" description="Disordered" evidence="1">
    <location>
        <begin position="412"/>
        <end position="445"/>
    </location>
</feature>
<sequence length="763" mass="86062">MDSKVFSEKERLLSRFAIDVGKCESIAFVRRFVGTTYAVEDGVLRPKKQWADTSATLPVLLPLIVTDILVEQNKSLREISVVDAYPKHSKVFVMLPSWEGFGYPALVDAVDNDGRVRLTVSIWPTVDLSPLHKSLEKISLQWMNSFEAGRRIGVDGRLISRITGTVFLLIEQSPNEEQEQSSDEKLNIGLSLKLSKKNKEVADYTRRLENGYWEYSILCVRLLNSYRNKFRDLFSFLEKSCSTDGSYLANDVWTNEKKRKERLSELKNWLASAPTYGMEKQDAGIQYADRNVVGYIENSIKQVPKKRWGFRKCSINPNVLYRAELYGKKSCADSEANFMLLDRVVYCVQGTEIPFGLQGTVVGLYSSNVDVLFDQEFESGIKIRGTMNSGANVSKNSLINISYGKQRKRQSVLLQNQNNRPHVDDTARRSSTEKSNIDSRKTQNRLVSNIPHCYADGSRNLGSDKQTLSLTEYTSSSVKENPRRIQVLRAHAVTFQSDPESPSTISSKPPDAKVDVSVLTKDVVENELTKMLGLKTTSAAKDPIPKRHSKEPLAEKELFNVVSPEICGHNKSSSKSLGPGGIHSTALLKLFPQLSNKGKETKKVVDHIGLERNNKDNRVFRDSITPGLHNRNYFFRGRGPRMRASGTTQATQRQNHSASTSTVFSAQSSRNFSEYNRSRTSVPKLTDLKPSSVILPCRRYRGRRDTKQVTTSTQDMSTKRENNVPDDNATATTSTRGFTSTRVRRVRKSRLAPKFSDHNEVHQ</sequence>
<protein>
    <submittedName>
        <fullName evidence="4">Uncharacterized protein</fullName>
    </submittedName>
</protein>
<evidence type="ECO:0000259" key="2">
    <source>
        <dbReference type="Pfam" id="PF18129"/>
    </source>
</evidence>
<dbReference type="InterPro" id="IPR041106">
    <property type="entry name" value="XRN1_D2_D3"/>
</dbReference>
<dbReference type="EMBL" id="KN716203">
    <property type="protein sequence ID" value="KJH50522.1"/>
    <property type="molecule type" value="Genomic_DNA"/>
</dbReference>
<proteinExistence type="predicted"/>
<dbReference type="STRING" id="29172.A0A0D8Y2W8"/>
<dbReference type="InterPro" id="IPR047008">
    <property type="entry name" value="XRN1_SH3_sf"/>
</dbReference>
<name>A0A0D8Y2W8_DICVI</name>
<dbReference type="Pfam" id="PF18334">
    <property type="entry name" value="XRN1_D2_D3"/>
    <property type="match status" value="1"/>
</dbReference>
<feature type="domain" description="Exoribonuclease Xrn1 D2/D3" evidence="3">
    <location>
        <begin position="83"/>
        <end position="306"/>
    </location>
</feature>
<feature type="compositionally biased region" description="Low complexity" evidence="1">
    <location>
        <begin position="729"/>
        <end position="741"/>
    </location>
</feature>
<feature type="domain" description="5'-3' exoribonuclease 1 SH3-like" evidence="2">
    <location>
        <begin position="336"/>
        <end position="400"/>
    </location>
</feature>
<evidence type="ECO:0000313" key="4">
    <source>
        <dbReference type="EMBL" id="KJH50522.1"/>
    </source>
</evidence>
<evidence type="ECO:0000259" key="3">
    <source>
        <dbReference type="Pfam" id="PF18334"/>
    </source>
</evidence>
<reference evidence="5" key="2">
    <citation type="journal article" date="2016" name="Sci. Rep.">
        <title>Dictyocaulus viviparus genome, variome and transcriptome elucidate lungworm biology and support future intervention.</title>
        <authorList>
            <person name="McNulty S.N."/>
            <person name="Strube C."/>
            <person name="Rosa B.A."/>
            <person name="Martin J.C."/>
            <person name="Tyagi R."/>
            <person name="Choi Y.J."/>
            <person name="Wang Q."/>
            <person name="Hallsworth Pepin K."/>
            <person name="Zhang X."/>
            <person name="Ozersky P."/>
            <person name="Wilson R.K."/>
            <person name="Sternberg P.W."/>
            <person name="Gasser R.B."/>
            <person name="Mitreva M."/>
        </authorList>
    </citation>
    <scope>NUCLEOTIDE SEQUENCE [LARGE SCALE GENOMIC DNA]</scope>
    <source>
        <strain evidence="5">HannoverDv2000</strain>
    </source>
</reference>
<evidence type="ECO:0000256" key="1">
    <source>
        <dbReference type="SAM" id="MobiDB-lite"/>
    </source>
</evidence>
<dbReference type="OrthoDB" id="5857516at2759"/>
<keyword evidence="5" id="KW-1185">Reference proteome</keyword>
<dbReference type="InterPro" id="IPR041385">
    <property type="entry name" value="SH3_12"/>
</dbReference>
<dbReference type="Pfam" id="PF18129">
    <property type="entry name" value="SH3_12"/>
    <property type="match status" value="1"/>
</dbReference>
<gene>
    <name evidence="4" type="ORF">DICVIV_03286</name>
</gene>